<evidence type="ECO:0000313" key="4">
    <source>
        <dbReference type="Proteomes" id="UP001526201"/>
    </source>
</evidence>
<dbReference type="EMBL" id="JACKTY010000030">
    <property type="protein sequence ID" value="MCV7227813.1"/>
    <property type="molecule type" value="Genomic_DNA"/>
</dbReference>
<sequence>MTVRRRVAAGAVVALLALSACGSKTPDYQSIWSTGVTTPSASTSGSPSTEAPIPFSDYLERLGVRGEPVPSDKLTDITVTMPSPKGWQRYTDPSSAPGTVVIARNNTYPTATLVAFKLHGDFDVADAIKHANADATMSQNFTKLNESFADFDGFPSAMIEGSYDNAKGDRLHTYNRIVIPVTKTFQRYLVQLTVTSKADQAVADADDIQAIIDGFTVKVP</sequence>
<name>A0ABT3CEA8_9MYCO</name>
<organism evidence="3 4">
    <name type="scientific">Mycolicibacterium komossense</name>
    <dbReference type="NCBI Taxonomy" id="1779"/>
    <lineage>
        <taxon>Bacteria</taxon>
        <taxon>Bacillati</taxon>
        <taxon>Actinomycetota</taxon>
        <taxon>Actinomycetes</taxon>
        <taxon>Mycobacteriales</taxon>
        <taxon>Mycobacteriaceae</taxon>
        <taxon>Mycolicibacterium</taxon>
    </lineage>
</organism>
<reference evidence="3 4" key="1">
    <citation type="journal article" date="2022" name="BMC Genomics">
        <title>Comparative genome analysis of mycobacteria focusing on tRNA and non-coding RNA.</title>
        <authorList>
            <person name="Behra P.R.K."/>
            <person name="Pettersson B.M.F."/>
            <person name="Ramesh M."/>
            <person name="Das S."/>
            <person name="Dasgupta S."/>
            <person name="Kirsebom L.A."/>
        </authorList>
    </citation>
    <scope>NUCLEOTIDE SEQUENCE [LARGE SCALE GENOMIC DNA]</scope>
    <source>
        <strain evidence="3 4">DSM 44078</strain>
    </source>
</reference>
<evidence type="ECO:0000256" key="1">
    <source>
        <dbReference type="ARBA" id="ARBA00022729"/>
    </source>
</evidence>
<feature type="signal peptide" evidence="2">
    <location>
        <begin position="1"/>
        <end position="22"/>
    </location>
</feature>
<dbReference type="InterPro" id="IPR019674">
    <property type="entry name" value="Lipoprotein_LpqN/LpqT-like"/>
</dbReference>
<comment type="caution">
    <text evidence="3">The sequence shown here is derived from an EMBL/GenBank/DDBJ whole genome shotgun (WGS) entry which is preliminary data.</text>
</comment>
<gene>
    <name evidence="3" type="ORF">H7J73_17460</name>
</gene>
<keyword evidence="3" id="KW-0449">Lipoprotein</keyword>
<dbReference type="Pfam" id="PF10738">
    <property type="entry name" value="Lpp-LpqN"/>
    <property type="match status" value="1"/>
</dbReference>
<evidence type="ECO:0000313" key="3">
    <source>
        <dbReference type="EMBL" id="MCV7227813.1"/>
    </source>
</evidence>
<evidence type="ECO:0000256" key="2">
    <source>
        <dbReference type="SAM" id="SignalP"/>
    </source>
</evidence>
<keyword evidence="1 2" id="KW-0732">Signal</keyword>
<dbReference type="PROSITE" id="PS51257">
    <property type="entry name" value="PROKAR_LIPOPROTEIN"/>
    <property type="match status" value="1"/>
</dbReference>
<feature type="chain" id="PRO_5046389064" evidence="2">
    <location>
        <begin position="23"/>
        <end position="220"/>
    </location>
</feature>
<accession>A0ABT3CEA8</accession>
<protein>
    <submittedName>
        <fullName evidence="3">LpqN/LpqT family lipoprotein</fullName>
    </submittedName>
</protein>
<proteinExistence type="predicted"/>
<dbReference type="Proteomes" id="UP001526201">
    <property type="component" value="Unassembled WGS sequence"/>
</dbReference>
<dbReference type="Gene3D" id="3.40.1000.10">
    <property type="entry name" value="Mog1/PsbP, alpha/beta/alpha sandwich"/>
    <property type="match status" value="1"/>
</dbReference>
<keyword evidence="4" id="KW-1185">Reference proteome</keyword>